<dbReference type="Gene3D" id="3.40.50.620">
    <property type="entry name" value="HUPs"/>
    <property type="match status" value="1"/>
</dbReference>
<dbReference type="GO" id="GO:0005829">
    <property type="term" value="C:cytosol"/>
    <property type="evidence" value="ECO:0007669"/>
    <property type="project" value="TreeGrafter"/>
</dbReference>
<comment type="caution">
    <text evidence="11">The sequence shown here is derived from an EMBL/GenBank/DDBJ whole genome shotgun (WGS) entry which is preliminary data.</text>
</comment>
<evidence type="ECO:0000313" key="11">
    <source>
        <dbReference type="EMBL" id="EDM78919.1"/>
    </source>
</evidence>
<dbReference type="InterPro" id="IPR002942">
    <property type="entry name" value="S4_RNA-bd"/>
</dbReference>
<comment type="catalytic activity">
    <reaction evidence="7 8">
        <text>tRNA(Tyr) + L-tyrosine + ATP = L-tyrosyl-tRNA(Tyr) + AMP + diphosphate + H(+)</text>
        <dbReference type="Rhea" id="RHEA:10220"/>
        <dbReference type="Rhea" id="RHEA-COMP:9706"/>
        <dbReference type="Rhea" id="RHEA-COMP:9707"/>
        <dbReference type="ChEBI" id="CHEBI:15378"/>
        <dbReference type="ChEBI" id="CHEBI:30616"/>
        <dbReference type="ChEBI" id="CHEBI:33019"/>
        <dbReference type="ChEBI" id="CHEBI:58315"/>
        <dbReference type="ChEBI" id="CHEBI:78442"/>
        <dbReference type="ChEBI" id="CHEBI:78536"/>
        <dbReference type="ChEBI" id="CHEBI:456215"/>
        <dbReference type="EC" id="6.1.1.1"/>
    </reaction>
</comment>
<dbReference type="PROSITE" id="PS50889">
    <property type="entry name" value="S4"/>
    <property type="match status" value="1"/>
</dbReference>
<evidence type="ECO:0000256" key="9">
    <source>
        <dbReference type="PROSITE-ProRule" id="PRU00182"/>
    </source>
</evidence>
<dbReference type="Pfam" id="PF22421">
    <property type="entry name" value="SYY_C-terminal"/>
    <property type="match status" value="1"/>
</dbReference>
<evidence type="ECO:0000256" key="6">
    <source>
        <dbReference type="ARBA" id="ARBA00023146"/>
    </source>
</evidence>
<organism evidence="11 12">
    <name type="scientific">Plesiocystis pacifica SIR-1</name>
    <dbReference type="NCBI Taxonomy" id="391625"/>
    <lineage>
        <taxon>Bacteria</taxon>
        <taxon>Pseudomonadati</taxon>
        <taxon>Myxococcota</taxon>
        <taxon>Polyangia</taxon>
        <taxon>Nannocystales</taxon>
        <taxon>Nannocystaceae</taxon>
        <taxon>Plesiocystis</taxon>
    </lineage>
</organism>
<dbReference type="InterPro" id="IPR002305">
    <property type="entry name" value="aa-tRNA-synth_Ic"/>
</dbReference>
<evidence type="ECO:0000256" key="3">
    <source>
        <dbReference type="ARBA" id="ARBA00022840"/>
    </source>
</evidence>
<dbReference type="InterPro" id="IPR002307">
    <property type="entry name" value="Tyr-tRNA-ligase"/>
</dbReference>
<evidence type="ECO:0000256" key="8">
    <source>
        <dbReference type="HAMAP-Rule" id="MF_02006"/>
    </source>
</evidence>
<dbReference type="InterPro" id="IPR054608">
    <property type="entry name" value="SYY-like_C"/>
</dbReference>
<dbReference type="SMART" id="SM00363">
    <property type="entry name" value="S4"/>
    <property type="match status" value="1"/>
</dbReference>
<dbReference type="RefSeq" id="WP_006971975.1">
    <property type="nucleotide sequence ID" value="NZ_ABCS01000025.1"/>
</dbReference>
<dbReference type="PANTHER" id="PTHR11766:SF0">
    <property type="entry name" value="TYROSINE--TRNA LIGASE, MITOCHONDRIAL"/>
    <property type="match status" value="1"/>
</dbReference>
<feature type="short sequence motif" description="'HIGH' region" evidence="8">
    <location>
        <begin position="50"/>
        <end position="59"/>
    </location>
</feature>
<dbReference type="CDD" id="cd00805">
    <property type="entry name" value="TyrRS_core"/>
    <property type="match status" value="1"/>
</dbReference>
<evidence type="ECO:0000256" key="7">
    <source>
        <dbReference type="ARBA" id="ARBA00048248"/>
    </source>
</evidence>
<evidence type="ECO:0000256" key="2">
    <source>
        <dbReference type="ARBA" id="ARBA00022741"/>
    </source>
</evidence>
<feature type="binding site" evidence="8">
    <location>
        <position position="183"/>
    </location>
    <ligand>
        <name>L-tyrosine</name>
        <dbReference type="ChEBI" id="CHEBI:58315"/>
    </ligand>
</feature>
<comment type="subunit">
    <text evidence="8">Homodimer.</text>
</comment>
<dbReference type="SUPFAM" id="SSF52374">
    <property type="entry name" value="Nucleotidylyl transferase"/>
    <property type="match status" value="1"/>
</dbReference>
<dbReference type="InterPro" id="IPR014729">
    <property type="entry name" value="Rossmann-like_a/b/a_fold"/>
</dbReference>
<dbReference type="GO" id="GO:0003723">
    <property type="term" value="F:RNA binding"/>
    <property type="evidence" value="ECO:0007669"/>
    <property type="project" value="UniProtKB-KW"/>
</dbReference>
<sequence length="448" mass="49728">MGDPDSLPPFESSALKVLAERGFIEQGSDFAAIDAALSAGMVTFYTGYDPTADSLHAGSLLTIMAMRHLQKAGHRPIVLMGGATAMVGDPSGRSETRKILTTETIRHNVSALRKQFSRFVHFDTGADNDALLVDNADWLLGVRYIEFLRDIGRHFTVNRMIAAKTYRDRLEGELPLSFLEFNYQLLQAYDFLHLMREHDCRMQVGGSDQWGNMIAGVELIRRVAADHNKAQGQDPGEADAAPAHAYCLTYPLLTTADGGKMGKTAKGAVWLDPERYSPYDYYQYWINCHDRDVETLLRVFTELPMDQVRELASREGKALNESKAMLAYEATRLLHGEDEAARARTATAQAFGKGEDWSALPLIEVPGESIKLLDLVVHEAVKGFKSKRDARERIKSGAVKIDGESVTDVNEVITAERCGEDGLRLQTGRKRRLRVKLSGEAPPEPEQA</sequence>
<dbReference type="HAMAP" id="MF_02006">
    <property type="entry name" value="Tyr_tRNA_synth_type1"/>
    <property type="match status" value="1"/>
</dbReference>
<comment type="function">
    <text evidence="8">Catalyzes the attachment of tyrosine to tRNA(Tyr) in a two-step reaction: tyrosine is first activated by ATP to form Tyr-AMP and then transferred to the acceptor end of tRNA(Tyr).</text>
</comment>
<dbReference type="CDD" id="cd00165">
    <property type="entry name" value="S4"/>
    <property type="match status" value="1"/>
</dbReference>
<name>A6G5H6_9BACT</name>
<keyword evidence="12" id="KW-1185">Reference proteome</keyword>
<keyword evidence="1 8" id="KW-0436">Ligase</keyword>
<evidence type="ECO:0000259" key="10">
    <source>
        <dbReference type="SMART" id="SM00363"/>
    </source>
</evidence>
<proteinExistence type="inferred from homology"/>
<dbReference type="GO" id="GO:0005524">
    <property type="term" value="F:ATP binding"/>
    <property type="evidence" value="ECO:0007669"/>
    <property type="project" value="UniProtKB-UniRule"/>
</dbReference>
<dbReference type="InterPro" id="IPR024088">
    <property type="entry name" value="Tyr-tRNA-ligase_bac-type"/>
</dbReference>
<keyword evidence="2 8" id="KW-0547">Nucleotide-binding</keyword>
<dbReference type="eggNOG" id="COG0162">
    <property type="taxonomic scope" value="Bacteria"/>
</dbReference>
<keyword evidence="3 8" id="KW-0067">ATP-binding</keyword>
<dbReference type="FunFam" id="1.10.240.10:FF:000001">
    <property type="entry name" value="Tyrosine--tRNA ligase"/>
    <property type="match status" value="1"/>
</dbReference>
<keyword evidence="6 8" id="KW-0030">Aminoacyl-tRNA synthetase</keyword>
<dbReference type="Proteomes" id="UP000005801">
    <property type="component" value="Unassembled WGS sequence"/>
</dbReference>
<feature type="binding site" evidence="8">
    <location>
        <position position="263"/>
    </location>
    <ligand>
        <name>ATP</name>
        <dbReference type="ChEBI" id="CHEBI:30616"/>
    </ligand>
</feature>
<dbReference type="OrthoDB" id="9804243at2"/>
<dbReference type="SUPFAM" id="SSF55174">
    <property type="entry name" value="Alpha-L RNA-binding motif"/>
    <property type="match status" value="1"/>
</dbReference>
<feature type="binding site" evidence="8">
    <location>
        <position position="45"/>
    </location>
    <ligand>
        <name>L-tyrosine</name>
        <dbReference type="ChEBI" id="CHEBI:58315"/>
    </ligand>
</feature>
<dbReference type="InterPro" id="IPR024107">
    <property type="entry name" value="Tyr-tRNA-ligase_bac_1"/>
</dbReference>
<feature type="binding site" evidence="8">
    <location>
        <position position="187"/>
    </location>
    <ligand>
        <name>L-tyrosine</name>
        <dbReference type="ChEBI" id="CHEBI:58315"/>
    </ligand>
</feature>
<evidence type="ECO:0000256" key="1">
    <source>
        <dbReference type="ARBA" id="ARBA00022598"/>
    </source>
</evidence>
<dbReference type="NCBIfam" id="TIGR00234">
    <property type="entry name" value="tyrS"/>
    <property type="match status" value="1"/>
</dbReference>
<dbReference type="AlphaFoldDB" id="A6G5H6"/>
<dbReference type="PRINTS" id="PR01040">
    <property type="entry name" value="TRNASYNTHTYR"/>
</dbReference>
<keyword evidence="5 8" id="KW-0648">Protein biosynthesis</keyword>
<feature type="short sequence motif" description="'KMSKS' region" evidence="8">
    <location>
        <begin position="260"/>
        <end position="264"/>
    </location>
</feature>
<dbReference type="EMBL" id="ABCS01000025">
    <property type="protein sequence ID" value="EDM78919.1"/>
    <property type="molecule type" value="Genomic_DNA"/>
</dbReference>
<evidence type="ECO:0000256" key="4">
    <source>
        <dbReference type="ARBA" id="ARBA00022884"/>
    </source>
</evidence>
<keyword evidence="4 9" id="KW-0694">RNA-binding</keyword>
<dbReference type="Pfam" id="PF00579">
    <property type="entry name" value="tRNA-synt_1b"/>
    <property type="match status" value="1"/>
</dbReference>
<dbReference type="STRING" id="391625.PPSIR1_03583"/>
<dbReference type="EC" id="6.1.1.1" evidence="8"/>
<evidence type="ECO:0000313" key="12">
    <source>
        <dbReference type="Proteomes" id="UP000005801"/>
    </source>
</evidence>
<dbReference type="InterPro" id="IPR036986">
    <property type="entry name" value="S4_RNA-bd_sf"/>
</dbReference>
<keyword evidence="8" id="KW-0963">Cytoplasm</keyword>
<feature type="domain" description="RNA-binding S4" evidence="10">
    <location>
        <begin position="371"/>
        <end position="438"/>
    </location>
</feature>
<dbReference type="GO" id="GO:0004831">
    <property type="term" value="F:tyrosine-tRNA ligase activity"/>
    <property type="evidence" value="ECO:0007669"/>
    <property type="project" value="UniProtKB-UniRule"/>
</dbReference>
<gene>
    <name evidence="8" type="primary">tyrS</name>
    <name evidence="11" type="ORF">PPSIR1_03583</name>
</gene>
<comment type="similarity">
    <text evidence="8">Belongs to the class-I aminoacyl-tRNA synthetase family. TyrS type 1 subfamily.</text>
</comment>
<comment type="subcellular location">
    <subcellularLocation>
        <location evidence="8">Cytoplasm</location>
    </subcellularLocation>
</comment>
<dbReference type="GO" id="GO:0006437">
    <property type="term" value="P:tyrosyl-tRNA aminoacylation"/>
    <property type="evidence" value="ECO:0007669"/>
    <property type="project" value="UniProtKB-UniRule"/>
</dbReference>
<dbReference type="Gene3D" id="3.10.290.10">
    <property type="entry name" value="RNA-binding S4 domain"/>
    <property type="match status" value="1"/>
</dbReference>
<accession>A6G5H6</accession>
<evidence type="ECO:0000256" key="5">
    <source>
        <dbReference type="ARBA" id="ARBA00022917"/>
    </source>
</evidence>
<reference evidence="11 12" key="1">
    <citation type="submission" date="2007-06" db="EMBL/GenBank/DDBJ databases">
        <authorList>
            <person name="Shimkets L."/>
            <person name="Ferriera S."/>
            <person name="Johnson J."/>
            <person name="Kravitz S."/>
            <person name="Beeson K."/>
            <person name="Sutton G."/>
            <person name="Rogers Y.-H."/>
            <person name="Friedman R."/>
            <person name="Frazier M."/>
            <person name="Venter J.C."/>
        </authorList>
    </citation>
    <scope>NUCLEOTIDE SEQUENCE [LARGE SCALE GENOMIC DNA]</scope>
    <source>
        <strain evidence="11 12">SIR-1</strain>
    </source>
</reference>
<protein>
    <recommendedName>
        <fullName evidence="8">Tyrosine--tRNA ligase</fullName>
        <ecNumber evidence="8">6.1.1.1</ecNumber>
    </recommendedName>
    <alternativeName>
        <fullName evidence="8">Tyrosyl-tRNA synthetase</fullName>
        <shortName evidence="8">TyrRS</shortName>
    </alternativeName>
</protein>
<dbReference type="PANTHER" id="PTHR11766">
    <property type="entry name" value="TYROSYL-TRNA SYNTHETASE"/>
    <property type="match status" value="1"/>
</dbReference>
<dbReference type="Gene3D" id="1.10.240.10">
    <property type="entry name" value="Tyrosyl-Transfer RNA Synthetase"/>
    <property type="match status" value="1"/>
</dbReference>